<dbReference type="PROSITE" id="PS50194">
    <property type="entry name" value="FILAMIN_REPEAT"/>
    <property type="match status" value="1"/>
</dbReference>
<dbReference type="EMBL" id="JACHFD010000015">
    <property type="protein sequence ID" value="MBB5352728.1"/>
    <property type="molecule type" value="Genomic_DNA"/>
</dbReference>
<keyword evidence="3" id="KW-1185">Reference proteome</keyword>
<evidence type="ECO:0000256" key="1">
    <source>
        <dbReference type="SAM" id="SignalP"/>
    </source>
</evidence>
<organism evidence="2 3">
    <name type="scientific">Haloferula luteola</name>
    <dbReference type="NCBI Taxonomy" id="595692"/>
    <lineage>
        <taxon>Bacteria</taxon>
        <taxon>Pseudomonadati</taxon>
        <taxon>Verrucomicrobiota</taxon>
        <taxon>Verrucomicrobiia</taxon>
        <taxon>Verrucomicrobiales</taxon>
        <taxon>Verrucomicrobiaceae</taxon>
        <taxon>Haloferula</taxon>
    </lineage>
</organism>
<evidence type="ECO:0008006" key="4">
    <source>
        <dbReference type="Google" id="ProtNLM"/>
    </source>
</evidence>
<protein>
    <recommendedName>
        <fullName evidence="4">DUF4198 domain-containing protein</fullName>
    </recommendedName>
</protein>
<sequence length="264" mass="28785">MKVHTILLAAALALPTASAHRFWIVPSSTVLSGEEPWVCFDAAVSNNLFFPNHHAPELEAFSATGPDGKIVELQNGQVGKYRTTFDLPLATPGTYRVGTVRALLFARWEENGERQSWRGPADRLDEVKDKPGVTLMDNSSRVETFVTAGEPTTPAVLGKGLEIDFTETHPNDLFAGETASFTLLQDGKPASGVEVTVIRGDDRYRNEVGEIQVTTDETGSFQITWPEAGRYWLNTSVEGGTREISGIPASVRSAYTATFEVLPE</sequence>
<evidence type="ECO:0000313" key="3">
    <source>
        <dbReference type="Proteomes" id="UP000557717"/>
    </source>
</evidence>
<keyword evidence="1" id="KW-0732">Signal</keyword>
<dbReference type="AlphaFoldDB" id="A0A840VDM1"/>
<dbReference type="InterPro" id="IPR017868">
    <property type="entry name" value="Filamin/ABP280_repeat-like"/>
</dbReference>
<gene>
    <name evidence="2" type="ORF">HNR46_002976</name>
</gene>
<dbReference type="Pfam" id="PF10670">
    <property type="entry name" value="DUF4198"/>
    <property type="match status" value="1"/>
</dbReference>
<feature type="chain" id="PRO_5032804675" description="DUF4198 domain-containing protein" evidence="1">
    <location>
        <begin position="20"/>
        <end position="264"/>
    </location>
</feature>
<dbReference type="InterPro" id="IPR019613">
    <property type="entry name" value="DUF4198"/>
</dbReference>
<proteinExistence type="predicted"/>
<comment type="caution">
    <text evidence="2">The sequence shown here is derived from an EMBL/GenBank/DDBJ whole genome shotgun (WGS) entry which is preliminary data.</text>
</comment>
<dbReference type="Proteomes" id="UP000557717">
    <property type="component" value="Unassembled WGS sequence"/>
</dbReference>
<name>A0A840VDM1_9BACT</name>
<accession>A0A840VDM1</accession>
<dbReference type="RefSeq" id="WP_184020008.1">
    <property type="nucleotide sequence ID" value="NZ_JACHFD010000015.1"/>
</dbReference>
<evidence type="ECO:0000313" key="2">
    <source>
        <dbReference type="EMBL" id="MBB5352728.1"/>
    </source>
</evidence>
<feature type="signal peptide" evidence="1">
    <location>
        <begin position="1"/>
        <end position="19"/>
    </location>
</feature>
<reference evidence="2 3" key="1">
    <citation type="submission" date="2020-08" db="EMBL/GenBank/DDBJ databases">
        <title>Genomic Encyclopedia of Type Strains, Phase IV (KMG-IV): sequencing the most valuable type-strain genomes for metagenomic binning, comparative biology and taxonomic classification.</title>
        <authorList>
            <person name="Goeker M."/>
        </authorList>
    </citation>
    <scope>NUCLEOTIDE SEQUENCE [LARGE SCALE GENOMIC DNA]</scope>
    <source>
        <strain evidence="2 3">YC6886</strain>
    </source>
</reference>